<organism evidence="7 8">
    <name type="scientific">Diplocarpon coronariae</name>
    <dbReference type="NCBI Taxonomy" id="2795749"/>
    <lineage>
        <taxon>Eukaryota</taxon>
        <taxon>Fungi</taxon>
        <taxon>Dikarya</taxon>
        <taxon>Ascomycota</taxon>
        <taxon>Pezizomycotina</taxon>
        <taxon>Leotiomycetes</taxon>
        <taxon>Helotiales</taxon>
        <taxon>Drepanopezizaceae</taxon>
        <taxon>Diplocarpon</taxon>
    </lineage>
</organism>
<evidence type="ECO:0000256" key="2">
    <source>
        <dbReference type="ARBA" id="ARBA00022692"/>
    </source>
</evidence>
<keyword evidence="3 6" id="KW-1133">Transmembrane helix</keyword>
<comment type="subcellular location">
    <subcellularLocation>
        <location evidence="1">Membrane</location>
        <topology evidence="1">Multi-pass membrane protein</topology>
    </subcellularLocation>
</comment>
<dbReference type="AlphaFoldDB" id="A0A218YT19"/>
<dbReference type="EMBL" id="MZNU01000414">
    <property type="protein sequence ID" value="OWO98044.1"/>
    <property type="molecule type" value="Genomic_DNA"/>
</dbReference>
<dbReference type="OrthoDB" id="5954308at2759"/>
<dbReference type="PANTHER" id="PTHR35042:SF1">
    <property type="entry name" value="DUF1772-DOMAIN-CONTAINING PROTEIN"/>
    <property type="match status" value="1"/>
</dbReference>
<dbReference type="Proteomes" id="UP000242519">
    <property type="component" value="Unassembled WGS sequence"/>
</dbReference>
<dbReference type="InterPro" id="IPR013901">
    <property type="entry name" value="Anthrone_oxy"/>
</dbReference>
<evidence type="ECO:0000256" key="6">
    <source>
        <dbReference type="SAM" id="Phobius"/>
    </source>
</evidence>
<sequence length="176" mass="18576">MTMPAGHSTSFRIAQIVGLSGAAWLSGNIASLSLITVPTLLNSQTPSGRQLSPRTLARQWRQTYEIGKSQNRPASALIGASFAFLAYRSRAGPRHVMGLYGLAALLTMGIAPFTLLAMAGTNGRLIRKSEEEGDAKESAEEGEEMKASLESWGRLNAVRSLLPLVGGAVAVIAALP</sequence>
<evidence type="ECO:0000256" key="1">
    <source>
        <dbReference type="ARBA" id="ARBA00004141"/>
    </source>
</evidence>
<evidence type="ECO:0000256" key="3">
    <source>
        <dbReference type="ARBA" id="ARBA00022989"/>
    </source>
</evidence>
<dbReference type="InParanoid" id="A0A218YT19"/>
<proteinExistence type="inferred from homology"/>
<gene>
    <name evidence="7" type="ORF">B2J93_8269</name>
</gene>
<accession>A0A218YT19</accession>
<evidence type="ECO:0000313" key="7">
    <source>
        <dbReference type="EMBL" id="OWO98044.1"/>
    </source>
</evidence>
<evidence type="ECO:0000256" key="5">
    <source>
        <dbReference type="ARBA" id="ARBA00034313"/>
    </source>
</evidence>
<keyword evidence="4 6" id="KW-0472">Membrane</keyword>
<name>A0A218YT19_9HELO</name>
<feature type="transmembrane region" description="Helical" evidence="6">
    <location>
        <begin position="157"/>
        <end position="175"/>
    </location>
</feature>
<feature type="transmembrane region" description="Helical" evidence="6">
    <location>
        <begin position="21"/>
        <end position="41"/>
    </location>
</feature>
<dbReference type="Pfam" id="PF08592">
    <property type="entry name" value="Anthrone_oxy"/>
    <property type="match status" value="1"/>
</dbReference>
<comment type="similarity">
    <text evidence="5">Belongs to the anthrone oxygenase family.</text>
</comment>
<evidence type="ECO:0000256" key="4">
    <source>
        <dbReference type="ARBA" id="ARBA00023136"/>
    </source>
</evidence>
<protein>
    <recommendedName>
        <fullName evidence="9">DUF1772-domain-containing protein</fullName>
    </recommendedName>
</protein>
<keyword evidence="8" id="KW-1185">Reference proteome</keyword>
<reference evidence="7 8" key="1">
    <citation type="submission" date="2017-04" db="EMBL/GenBank/DDBJ databases">
        <title>Draft genome sequence of Marssonina coronaria NL1: causal agent of apple blotch.</title>
        <authorList>
            <person name="Cheng Q."/>
        </authorList>
    </citation>
    <scope>NUCLEOTIDE SEQUENCE [LARGE SCALE GENOMIC DNA]</scope>
    <source>
        <strain evidence="7 8">NL1</strain>
    </source>
</reference>
<dbReference type="GO" id="GO:0016020">
    <property type="term" value="C:membrane"/>
    <property type="evidence" value="ECO:0007669"/>
    <property type="project" value="UniProtKB-SubCell"/>
</dbReference>
<evidence type="ECO:0008006" key="9">
    <source>
        <dbReference type="Google" id="ProtNLM"/>
    </source>
</evidence>
<keyword evidence="2 6" id="KW-0812">Transmembrane</keyword>
<feature type="transmembrane region" description="Helical" evidence="6">
    <location>
        <begin position="99"/>
        <end position="119"/>
    </location>
</feature>
<dbReference type="PANTHER" id="PTHR35042">
    <property type="entry name" value="ANTHRONE OXYGENASE ENCC"/>
    <property type="match status" value="1"/>
</dbReference>
<comment type="caution">
    <text evidence="7">The sequence shown here is derived from an EMBL/GenBank/DDBJ whole genome shotgun (WGS) entry which is preliminary data.</text>
</comment>
<evidence type="ECO:0000313" key="8">
    <source>
        <dbReference type="Proteomes" id="UP000242519"/>
    </source>
</evidence>